<keyword evidence="1" id="KW-0238">DNA-binding</keyword>
<evidence type="ECO:0000313" key="1">
    <source>
        <dbReference type="EMBL" id="EKF51969.1"/>
    </source>
</evidence>
<dbReference type="EMBL" id="AMQS01000007">
    <property type="protein sequence ID" value="EKF51969.1"/>
    <property type="molecule type" value="Genomic_DNA"/>
</dbReference>
<dbReference type="eggNOG" id="ENOG5033DQ4">
    <property type="taxonomic scope" value="Bacteria"/>
</dbReference>
<dbReference type="InterPro" id="IPR007731">
    <property type="entry name" value="DUF669"/>
</dbReference>
<dbReference type="PATRIC" id="fig|1231377.3.peg.598"/>
<dbReference type="AlphaFoldDB" id="K2PNY0"/>
<comment type="caution">
    <text evidence="1">The sequence shown here is derived from an EMBL/GenBank/DDBJ whole genome shotgun (WGS) entry which is preliminary data.</text>
</comment>
<gene>
    <name evidence="1" type="ORF">C426_0597</name>
</gene>
<organism evidence="1 2">
    <name type="scientific">Lactococcus garvieae DCC43</name>
    <dbReference type="NCBI Taxonomy" id="1231377"/>
    <lineage>
        <taxon>Bacteria</taxon>
        <taxon>Bacillati</taxon>
        <taxon>Bacillota</taxon>
        <taxon>Bacilli</taxon>
        <taxon>Lactobacillales</taxon>
        <taxon>Streptococcaceae</taxon>
        <taxon>Lactococcus</taxon>
    </lineage>
</organism>
<accession>K2PNY0</accession>
<dbReference type="GO" id="GO:0003677">
    <property type="term" value="F:DNA binding"/>
    <property type="evidence" value="ECO:0007669"/>
    <property type="project" value="UniProtKB-KW"/>
</dbReference>
<dbReference type="Proteomes" id="UP000006787">
    <property type="component" value="Unassembled WGS sequence"/>
</dbReference>
<dbReference type="RefSeq" id="WP_003134893.1">
    <property type="nucleotide sequence ID" value="NZ_AMQS01000007.1"/>
</dbReference>
<sequence>MFEIDYEKASEFGNIADGTYEVLIEYSMEKTTPKGADYLDIPMRIRSDFDQAHKNSLIFHKIWQKKEDGKYPQGSIMNLAKQSGIPDGTKFKSLDDYLKMLEGKALKVTVKNETSEHQGKTYENLNVKKMEASALPGISAPQEIADDDLPF</sequence>
<protein>
    <submittedName>
        <fullName evidence="1">Single stranded DNA-binding protein, phage-associated</fullName>
    </submittedName>
</protein>
<proteinExistence type="predicted"/>
<evidence type="ECO:0000313" key="2">
    <source>
        <dbReference type="Proteomes" id="UP000006787"/>
    </source>
</evidence>
<reference evidence="1 2" key="1">
    <citation type="journal article" date="2012" name="J. Bacteriol.">
        <title>Genome Sequence of the Bacteriocin-Producing Strain Lactococcus garvieae DCC43.</title>
        <authorList>
            <person name="Gabrielsen C."/>
            <person name="Brede D.A."/>
            <person name="Hernandez P.E."/>
            <person name="Nes I.F."/>
            <person name="Diep D.B."/>
        </authorList>
    </citation>
    <scope>NUCLEOTIDE SEQUENCE [LARGE SCALE GENOMIC DNA]</scope>
    <source>
        <strain evidence="1 2">DCC43</strain>
    </source>
</reference>
<dbReference type="Pfam" id="PF05037">
    <property type="entry name" value="DUF669"/>
    <property type="match status" value="1"/>
</dbReference>
<name>K2PNY0_9LACT</name>